<proteinExistence type="predicted"/>
<dbReference type="Proteomes" id="UP001318040">
    <property type="component" value="Chromosome 13"/>
</dbReference>
<reference evidence="4" key="1">
    <citation type="submission" date="2025-08" db="UniProtKB">
        <authorList>
            <consortium name="RefSeq"/>
        </authorList>
    </citation>
    <scope>IDENTIFICATION</scope>
    <source>
        <tissue evidence="4">Sperm</tissue>
    </source>
</reference>
<dbReference type="PANTHER" id="PTHR14633">
    <property type="entry name" value="LITTLE ELONGATION COMPLEX SUBUNIT 2"/>
    <property type="match status" value="1"/>
</dbReference>
<feature type="compositionally biased region" description="Basic and acidic residues" evidence="1">
    <location>
        <begin position="42"/>
        <end position="53"/>
    </location>
</feature>
<dbReference type="GO" id="GO:0042796">
    <property type="term" value="P:snRNA transcription by RNA polymerase III"/>
    <property type="evidence" value="ECO:0007669"/>
    <property type="project" value="TreeGrafter"/>
</dbReference>
<dbReference type="GO" id="GO:0045945">
    <property type="term" value="P:positive regulation of transcription by RNA polymerase III"/>
    <property type="evidence" value="ECO:0007669"/>
    <property type="project" value="TreeGrafter"/>
</dbReference>
<feature type="compositionally biased region" description="Polar residues" evidence="1">
    <location>
        <begin position="611"/>
        <end position="635"/>
    </location>
</feature>
<keyword evidence="3" id="KW-1185">Reference proteome</keyword>
<feature type="compositionally biased region" description="Basic residues" evidence="1">
    <location>
        <begin position="1001"/>
        <end position="1015"/>
    </location>
</feature>
<dbReference type="PANTHER" id="PTHR14633:SF3">
    <property type="entry name" value="LITTLE ELONGATION COMPLEX SUBUNIT 2"/>
    <property type="match status" value="1"/>
</dbReference>
<sequence>MDIDWDVDPSNGVGVFFSNDLYEELSFIPALERQWEAVRRASGDAHKRGRDTGVHGAKVTGATVQSPRRAEEPAAARDDAAHTPRGPARPGTVAHAGPAASLPQGQAVRGVALPQPRVPYPCYSALTENEQKQYLYLLKCSLAGGAAGPGGFRGGWNQRLEFQHLKQRVAEEVPEFLRFVHNAAKQNRGDYDHMSPAASLYTQKHFEASVRRVQLLPPFYSVMETLMLTGAGATSLPPLTLTHHKTLLALGKAPFVKVPSGLRVNMLTLPSSAEALLPLVSEGMSLTELSEDVNVEKLAVKYGVRVCITAQALFTLLNNHGPSFQDAWEVPVCVRQVPARAGQQTDSLVFIESPLPPKEWTVRKRNEIFFQAALEAAMMNPTSNVALQAMTLEQPTSVPECPIGCMEMPLSRAVNASLDLTSDYTKMETFGNEMPIPCQQPSQDLSPVVGQLGETRSGFHGASVKGGGSSGATEEYRRPPLGVTAILAATGTSLLAAQSTNRGQAAASKSTLTLFGLDSEEASPRETELENLSSSGADETAETEPRPSESGAESSDTELVIDEGDNATSASRKRRLLSAGCPEQLACGEKGVDKEGSCAPFTSECLASSGQTTHLAPQGSCQEPGSDKAQSSPHTRVTKAAQKRRSASVDTGPLGHILKMQTKLMEAHVRRLPPPPPALYGTAVPAAPTAPPGIELGGSEQRPPTSPRAWPSGSSRDICLGRGEAMPAPEAQGAELFSKELLQEEEHASEFVPPATGNVAYKLFSLAELPLLVRTHVHRAQTRPRKASRTATKKQVPVRVFAKTEYQACYGLEVNTLAEDCALWLEATLNSNSWFYRGRVDVLTAEPLLLEEFSSSDLRRSLHYNPTEPLKLLHRIMKRLYSLPAGHYLLSHVAGDVSGALSSSVSSARSAYNLHSAHGQLPKAACSPCVPWVPINTCLLLPFHSQYGRVPGTFPPSPQGRGTANKRNNFKAGSAHGGSHGDSSGRQASSHSSTAAGAPGSKKKKKKKNKGMKRKMAWEERKQELSWHKGGGGETLPGQS</sequence>
<evidence type="ECO:0000313" key="4">
    <source>
        <dbReference type="RefSeq" id="XP_032809664.1"/>
    </source>
</evidence>
<dbReference type="Pfam" id="PF10505">
    <property type="entry name" value="NARG2_C"/>
    <property type="match status" value="1"/>
</dbReference>
<dbReference type="RefSeq" id="XP_032809664.1">
    <property type="nucleotide sequence ID" value="XM_032953773.1"/>
</dbReference>
<protein>
    <submittedName>
        <fullName evidence="4">Little elongation complex subunit 2</fullName>
    </submittedName>
</protein>
<accession>A0AAJ7T1Z3</accession>
<feature type="compositionally biased region" description="Basic and acidic residues" evidence="1">
    <location>
        <begin position="68"/>
        <end position="82"/>
    </location>
</feature>
<feature type="region of interest" description="Disordered" evidence="1">
    <location>
        <begin position="686"/>
        <end position="714"/>
    </location>
</feature>
<evidence type="ECO:0000259" key="2">
    <source>
        <dbReference type="Pfam" id="PF10505"/>
    </source>
</evidence>
<feature type="compositionally biased region" description="Polar residues" evidence="1">
    <location>
        <begin position="986"/>
        <end position="995"/>
    </location>
</feature>
<dbReference type="InterPro" id="IPR019535">
    <property type="entry name" value="ICE2_C"/>
</dbReference>
<evidence type="ECO:0000256" key="1">
    <source>
        <dbReference type="SAM" id="MobiDB-lite"/>
    </source>
</evidence>
<name>A0AAJ7T1Z3_PETMA</name>
<feature type="region of interest" description="Disordered" evidence="1">
    <location>
        <begin position="518"/>
        <end position="574"/>
    </location>
</feature>
<feature type="region of interest" description="Disordered" evidence="1">
    <location>
        <begin position="951"/>
        <end position="1040"/>
    </location>
</feature>
<feature type="region of interest" description="Disordered" evidence="1">
    <location>
        <begin position="611"/>
        <end position="652"/>
    </location>
</feature>
<dbReference type="GeneID" id="116942162"/>
<dbReference type="GO" id="GO:0042795">
    <property type="term" value="P:snRNA transcription by RNA polymerase II"/>
    <property type="evidence" value="ECO:0007669"/>
    <property type="project" value="TreeGrafter"/>
</dbReference>
<evidence type="ECO:0000313" key="3">
    <source>
        <dbReference type="Proteomes" id="UP001318040"/>
    </source>
</evidence>
<feature type="compositionally biased region" description="Gly residues" evidence="1">
    <location>
        <begin position="1029"/>
        <end position="1040"/>
    </location>
</feature>
<dbReference type="AlphaFoldDB" id="A0AAJ7T1Z3"/>
<feature type="compositionally biased region" description="Basic and acidic residues" evidence="1">
    <location>
        <begin position="1016"/>
        <end position="1027"/>
    </location>
</feature>
<feature type="domain" description="Little elongation complex subunit 2 C-terminal" evidence="2">
    <location>
        <begin position="752"/>
        <end position="956"/>
    </location>
</feature>
<feature type="region of interest" description="Disordered" evidence="1">
    <location>
        <begin position="457"/>
        <end position="476"/>
    </location>
</feature>
<dbReference type="CTD" id="79664"/>
<feature type="compositionally biased region" description="Acidic residues" evidence="1">
    <location>
        <begin position="555"/>
        <end position="565"/>
    </location>
</feature>
<dbReference type="KEGG" id="pmrn:116942162"/>
<dbReference type="GO" id="GO:0008023">
    <property type="term" value="C:transcription elongation factor complex"/>
    <property type="evidence" value="ECO:0007669"/>
    <property type="project" value="InterPro"/>
</dbReference>
<gene>
    <name evidence="4" type="primary">ICE2</name>
</gene>
<feature type="region of interest" description="Disordered" evidence="1">
    <location>
        <begin position="42"/>
        <end position="99"/>
    </location>
</feature>
<organism evidence="3 4">
    <name type="scientific">Petromyzon marinus</name>
    <name type="common">Sea lamprey</name>
    <dbReference type="NCBI Taxonomy" id="7757"/>
    <lineage>
        <taxon>Eukaryota</taxon>
        <taxon>Metazoa</taxon>
        <taxon>Chordata</taxon>
        <taxon>Craniata</taxon>
        <taxon>Vertebrata</taxon>
        <taxon>Cyclostomata</taxon>
        <taxon>Hyperoartia</taxon>
        <taxon>Petromyzontiformes</taxon>
        <taxon>Petromyzontidae</taxon>
        <taxon>Petromyzon</taxon>
    </lineage>
</organism>